<dbReference type="InterPro" id="IPR058913">
    <property type="entry name" value="Integrase_dom_put"/>
</dbReference>
<dbReference type="VEuPathDB" id="FungiDB:ASPVEDRAFT_46950"/>
<dbReference type="AlphaFoldDB" id="A0A1L9Q1S8"/>
<dbReference type="OrthoDB" id="5392716at2759"/>
<dbReference type="STRING" id="1036611.A0A1L9Q1S8"/>
<name>A0A1L9Q1S8_ASPVE</name>
<accession>A0A1L9Q1S8</accession>
<dbReference type="Pfam" id="PF24764">
    <property type="entry name" value="rva_4"/>
    <property type="match status" value="1"/>
</dbReference>
<dbReference type="GeneID" id="63729179"/>
<dbReference type="Proteomes" id="UP000184073">
    <property type="component" value="Unassembled WGS sequence"/>
</dbReference>
<dbReference type="PANTHER" id="PTHR46791:SF5">
    <property type="entry name" value="CLR5 DOMAIN-CONTAINING PROTEIN-RELATED"/>
    <property type="match status" value="1"/>
</dbReference>
<proteinExistence type="predicted"/>
<gene>
    <name evidence="2" type="ORF">ASPVEDRAFT_46950</name>
</gene>
<dbReference type="RefSeq" id="XP_040673472.1">
    <property type="nucleotide sequence ID" value="XM_040813668.1"/>
</dbReference>
<organism evidence="2 3">
    <name type="scientific">Aspergillus versicolor CBS 583.65</name>
    <dbReference type="NCBI Taxonomy" id="1036611"/>
    <lineage>
        <taxon>Eukaryota</taxon>
        <taxon>Fungi</taxon>
        <taxon>Dikarya</taxon>
        <taxon>Ascomycota</taxon>
        <taxon>Pezizomycotina</taxon>
        <taxon>Eurotiomycetes</taxon>
        <taxon>Eurotiomycetidae</taxon>
        <taxon>Eurotiales</taxon>
        <taxon>Aspergillaceae</taxon>
        <taxon>Aspergillus</taxon>
        <taxon>Aspergillus subgen. Nidulantes</taxon>
    </lineage>
</organism>
<dbReference type="EMBL" id="KV878137">
    <property type="protein sequence ID" value="OJJ07710.1"/>
    <property type="molecule type" value="Genomic_DNA"/>
</dbReference>
<reference evidence="3" key="1">
    <citation type="journal article" date="2017" name="Genome Biol.">
        <title>Comparative genomics reveals high biological diversity and specific adaptations in the industrially and medically important fungal genus Aspergillus.</title>
        <authorList>
            <person name="de Vries R.P."/>
            <person name="Riley R."/>
            <person name="Wiebenga A."/>
            <person name="Aguilar-Osorio G."/>
            <person name="Amillis S."/>
            <person name="Uchima C.A."/>
            <person name="Anderluh G."/>
            <person name="Asadollahi M."/>
            <person name="Askin M."/>
            <person name="Barry K."/>
            <person name="Battaglia E."/>
            <person name="Bayram O."/>
            <person name="Benocci T."/>
            <person name="Braus-Stromeyer S.A."/>
            <person name="Caldana C."/>
            <person name="Canovas D."/>
            <person name="Cerqueira G.C."/>
            <person name="Chen F."/>
            <person name="Chen W."/>
            <person name="Choi C."/>
            <person name="Clum A."/>
            <person name="Dos Santos R.A."/>
            <person name="Damasio A.R."/>
            <person name="Diallinas G."/>
            <person name="Emri T."/>
            <person name="Fekete E."/>
            <person name="Flipphi M."/>
            <person name="Freyberg S."/>
            <person name="Gallo A."/>
            <person name="Gournas C."/>
            <person name="Habgood R."/>
            <person name="Hainaut M."/>
            <person name="Harispe M.L."/>
            <person name="Henrissat B."/>
            <person name="Hilden K.S."/>
            <person name="Hope R."/>
            <person name="Hossain A."/>
            <person name="Karabika E."/>
            <person name="Karaffa L."/>
            <person name="Karanyi Z."/>
            <person name="Krasevec N."/>
            <person name="Kuo A."/>
            <person name="Kusch H."/>
            <person name="LaButti K."/>
            <person name="Lagendijk E.L."/>
            <person name="Lapidus A."/>
            <person name="Levasseur A."/>
            <person name="Lindquist E."/>
            <person name="Lipzen A."/>
            <person name="Logrieco A.F."/>
            <person name="MacCabe A."/>
            <person name="Maekelae M.R."/>
            <person name="Malavazi I."/>
            <person name="Melin P."/>
            <person name="Meyer V."/>
            <person name="Mielnichuk N."/>
            <person name="Miskei M."/>
            <person name="Molnar A.P."/>
            <person name="Mule G."/>
            <person name="Ngan C.Y."/>
            <person name="Orejas M."/>
            <person name="Orosz E."/>
            <person name="Ouedraogo J.P."/>
            <person name="Overkamp K.M."/>
            <person name="Park H.-S."/>
            <person name="Perrone G."/>
            <person name="Piumi F."/>
            <person name="Punt P.J."/>
            <person name="Ram A.F."/>
            <person name="Ramon A."/>
            <person name="Rauscher S."/>
            <person name="Record E."/>
            <person name="Riano-Pachon D.M."/>
            <person name="Robert V."/>
            <person name="Roehrig J."/>
            <person name="Ruller R."/>
            <person name="Salamov A."/>
            <person name="Salih N.S."/>
            <person name="Samson R.A."/>
            <person name="Sandor E."/>
            <person name="Sanguinetti M."/>
            <person name="Schuetze T."/>
            <person name="Sepcic K."/>
            <person name="Shelest E."/>
            <person name="Sherlock G."/>
            <person name="Sophianopoulou V."/>
            <person name="Squina F.M."/>
            <person name="Sun H."/>
            <person name="Susca A."/>
            <person name="Todd R.B."/>
            <person name="Tsang A."/>
            <person name="Unkles S.E."/>
            <person name="van de Wiele N."/>
            <person name="van Rossen-Uffink D."/>
            <person name="Oliveira J.V."/>
            <person name="Vesth T.C."/>
            <person name="Visser J."/>
            <person name="Yu J.-H."/>
            <person name="Zhou M."/>
            <person name="Andersen M.R."/>
            <person name="Archer D.B."/>
            <person name="Baker S.E."/>
            <person name="Benoit I."/>
            <person name="Brakhage A.A."/>
            <person name="Braus G.H."/>
            <person name="Fischer R."/>
            <person name="Frisvad J.C."/>
            <person name="Goldman G.H."/>
            <person name="Houbraken J."/>
            <person name="Oakley B."/>
            <person name="Pocsi I."/>
            <person name="Scazzocchio C."/>
            <person name="Seiboth B."/>
            <person name="vanKuyk P.A."/>
            <person name="Wortman J."/>
            <person name="Dyer P.S."/>
            <person name="Grigoriev I.V."/>
        </authorList>
    </citation>
    <scope>NUCLEOTIDE SEQUENCE [LARGE SCALE GENOMIC DNA]</scope>
    <source>
        <strain evidence="3">CBS 583.65</strain>
    </source>
</reference>
<protein>
    <recommendedName>
        <fullName evidence="1">Integrase core domain-containing protein</fullName>
    </recommendedName>
</protein>
<evidence type="ECO:0000259" key="1">
    <source>
        <dbReference type="Pfam" id="PF24764"/>
    </source>
</evidence>
<sequence length="178" mass="20807">MYQVGLNEEEILHVLQLEGFNIQARTLKYVRQRQGLLRRTTNTIADQAIVEGVLKQLRTELSSGQIEGYGMRMLYHHFRSQGFLIARDRLFSMYRELAPMAVHQRWQDLQRHRGAYFTPGPNFIWSIDGYLKLAPYGIEIYAAIDAYSRYIIWIYVGISSRTAVSVLRQFLDTLEVTQ</sequence>
<evidence type="ECO:0000313" key="2">
    <source>
        <dbReference type="EMBL" id="OJJ07710.1"/>
    </source>
</evidence>
<feature type="domain" description="Integrase core" evidence="1">
    <location>
        <begin position="116"/>
        <end position="174"/>
    </location>
</feature>
<evidence type="ECO:0000313" key="3">
    <source>
        <dbReference type="Proteomes" id="UP000184073"/>
    </source>
</evidence>
<dbReference type="PANTHER" id="PTHR46791">
    <property type="entry name" value="EXPRESSED PROTEIN"/>
    <property type="match status" value="1"/>
</dbReference>
<keyword evidence="3" id="KW-1185">Reference proteome</keyword>